<dbReference type="SUPFAM" id="SSF53756">
    <property type="entry name" value="UDP-Glycosyltransferase/glycogen phosphorylase"/>
    <property type="match status" value="1"/>
</dbReference>
<evidence type="ECO:0000313" key="12">
    <source>
        <dbReference type="Proteomes" id="UP000076798"/>
    </source>
</evidence>
<feature type="domain" description="Glycosyltransferase family 28 N-terminal" evidence="9">
    <location>
        <begin position="794"/>
        <end position="927"/>
    </location>
</feature>
<reference evidence="11 12" key="1">
    <citation type="journal article" date="2016" name="Mol. Biol. Evol.">
        <title>Comparative Genomics of Early-Diverging Mushroom-Forming Fungi Provides Insights into the Origins of Lignocellulose Decay Capabilities.</title>
        <authorList>
            <person name="Nagy L.G."/>
            <person name="Riley R."/>
            <person name="Tritt A."/>
            <person name="Adam C."/>
            <person name="Daum C."/>
            <person name="Floudas D."/>
            <person name="Sun H."/>
            <person name="Yadav J.S."/>
            <person name="Pangilinan J."/>
            <person name="Larsson K.H."/>
            <person name="Matsuura K."/>
            <person name="Barry K."/>
            <person name="Labutti K."/>
            <person name="Kuo R."/>
            <person name="Ohm R.A."/>
            <person name="Bhattacharya S.S."/>
            <person name="Shirouzu T."/>
            <person name="Yoshinaga Y."/>
            <person name="Martin F.M."/>
            <person name="Grigoriev I.V."/>
            <person name="Hibbett D.S."/>
        </authorList>
    </citation>
    <scope>NUCLEOTIDE SEQUENCE [LARGE SCALE GENOMIC DNA]</scope>
    <source>
        <strain evidence="11 12">HHB10207 ss-3</strain>
    </source>
</reference>
<dbReference type="EMBL" id="KV428131">
    <property type="protein sequence ID" value="KZT35693.1"/>
    <property type="molecule type" value="Genomic_DNA"/>
</dbReference>
<feature type="compositionally biased region" description="Low complexity" evidence="8">
    <location>
        <begin position="366"/>
        <end position="385"/>
    </location>
</feature>
<gene>
    <name evidence="11" type="ORF">SISSUDRAFT_1064282</name>
</gene>
<feature type="compositionally biased region" description="Polar residues" evidence="8">
    <location>
        <begin position="1"/>
        <end position="17"/>
    </location>
</feature>
<keyword evidence="12" id="KW-1185">Reference proteome</keyword>
<name>A0A166AUM4_9AGAM</name>
<dbReference type="InterPro" id="IPR002213">
    <property type="entry name" value="UDP_glucos_trans"/>
</dbReference>
<feature type="region of interest" description="Disordered" evidence="8">
    <location>
        <begin position="72"/>
        <end position="91"/>
    </location>
</feature>
<feature type="region of interest" description="Disordered" evidence="8">
    <location>
        <begin position="125"/>
        <end position="152"/>
    </location>
</feature>
<dbReference type="FunFam" id="3.40.50.2000:FF:000029">
    <property type="entry name" value="Sterol 3-beta-glucosyltransferase"/>
    <property type="match status" value="1"/>
</dbReference>
<evidence type="ECO:0000256" key="8">
    <source>
        <dbReference type="SAM" id="MobiDB-lite"/>
    </source>
</evidence>
<dbReference type="PANTHER" id="PTHR48050:SF26">
    <property type="entry name" value="STEROL 3-BETA-GLUCOSYLTRANSFERASE"/>
    <property type="match status" value="1"/>
</dbReference>
<dbReference type="Pfam" id="PF03033">
    <property type="entry name" value="Glyco_transf_28"/>
    <property type="match status" value="1"/>
</dbReference>
<dbReference type="EC" id="2.4.1.173" evidence="2"/>
<dbReference type="InterPro" id="IPR004276">
    <property type="entry name" value="GlycoTrans_28_N"/>
</dbReference>
<dbReference type="CDD" id="cd03784">
    <property type="entry name" value="GT1_Gtf-like"/>
    <property type="match status" value="1"/>
</dbReference>
<evidence type="ECO:0000256" key="6">
    <source>
        <dbReference type="ARBA" id="ARBA00047886"/>
    </source>
</evidence>
<feature type="domain" description="Erythromycin biosynthesis protein CIII-like C-terminal" evidence="10">
    <location>
        <begin position="1090"/>
        <end position="1185"/>
    </location>
</feature>
<dbReference type="SUPFAM" id="SSF50729">
    <property type="entry name" value="PH domain-like"/>
    <property type="match status" value="1"/>
</dbReference>
<dbReference type="GO" id="GO:0005975">
    <property type="term" value="P:carbohydrate metabolic process"/>
    <property type="evidence" value="ECO:0007669"/>
    <property type="project" value="InterPro"/>
</dbReference>
<comment type="catalytic activity">
    <reaction evidence="7">
        <text>a sterol + UDP-alpha-D-glucose = a sterol 3-beta-D-glucoside + UDP + H(+)</text>
        <dbReference type="Rhea" id="RHEA:22724"/>
        <dbReference type="ChEBI" id="CHEBI:15378"/>
        <dbReference type="ChEBI" id="CHEBI:15889"/>
        <dbReference type="ChEBI" id="CHEBI:37424"/>
        <dbReference type="ChEBI" id="CHEBI:58223"/>
        <dbReference type="ChEBI" id="CHEBI:58885"/>
        <dbReference type="EC" id="2.4.1.173"/>
    </reaction>
    <physiologicalReaction direction="left-to-right" evidence="7">
        <dbReference type="Rhea" id="RHEA:22725"/>
    </physiologicalReaction>
</comment>
<protein>
    <recommendedName>
        <fullName evidence="2">sterol 3beta-glucosyltransferase</fullName>
        <ecNumber evidence="2">2.4.1.173</ecNumber>
    </recommendedName>
    <alternativeName>
        <fullName evidence="5">Autophagy-related protein 26</fullName>
    </alternativeName>
</protein>
<dbReference type="GO" id="GO:0016125">
    <property type="term" value="P:sterol metabolic process"/>
    <property type="evidence" value="ECO:0007669"/>
    <property type="project" value="TreeGrafter"/>
</dbReference>
<evidence type="ECO:0000259" key="10">
    <source>
        <dbReference type="Pfam" id="PF06722"/>
    </source>
</evidence>
<feature type="region of interest" description="Disordered" evidence="8">
    <location>
        <begin position="364"/>
        <end position="394"/>
    </location>
</feature>
<dbReference type="GO" id="GO:0016906">
    <property type="term" value="F:sterol 3-beta-glucosyltransferase activity"/>
    <property type="evidence" value="ECO:0007669"/>
    <property type="project" value="UniProtKB-EC"/>
</dbReference>
<keyword evidence="4 11" id="KW-0808">Transferase</keyword>
<dbReference type="FunFam" id="3.40.50.2000:FF:000009">
    <property type="entry name" value="Sterol 3-beta-glucosyltransferase UGT80A2"/>
    <property type="match status" value="1"/>
</dbReference>
<accession>A0A166AUM4</accession>
<evidence type="ECO:0000256" key="4">
    <source>
        <dbReference type="ARBA" id="ARBA00022679"/>
    </source>
</evidence>
<sequence>MSTIQHSDTIASTISNPHHQHGHHAHKRDSYNTDDSDPVSAGAGVGISKIIDEAAQFAGVFIDEPSDISDLSLNDVESSAPPPQDSNALGVSGGKFGGSVVDLVDRDIAAADDARYTSARLNQLASSSWNDDETESSNGDADTPDDLSEHDLSHSDDALERISRDDSTAPSSAPPELTAEEKISLLEEEFGKLTGKDEEERMIAEVDGGFAEEIAILGVIHLTSHRLTFHASLLSFRPDVLPSQQVIRSGPATIYRKSRIGRTKKHKVWTELSHDMFTSYRSSSDADRVRPIKAIALSRVKAVKPISTTHPRTIFFVVKSPNTEETYIQPIEYDTEESAQEWYRESTGALYLFRHRRRSNLLFTTSSSSSPSSSSDSVNPTLEPEPLVEDDEDESAGVRIGIPLSRIVGIERSLYLDQMNVAVLRISERRQDDIKLVLGPPHAWLWDRLEELVKLNRPRLSRYASHTNPSTPPYSPNARPVSPVRGSKRTSTIGTLAEDEKDRDREGEPPEIVVDFGSLTFVERSFDSASPTRADRKLSEELAFRNVFGIPQEEELFITRARIKRIQICAGGVLGITARFICYWTKSPGSKNYRYYTCKLKRAIPVRSKGLAIEMEGQDRLSFTFTKQSARDETIERLELIRSQIEEKCATNPTTSPMTPPLTTTFSNSGTIVTSPGSGATIMSSPLNSPSLSRNGTPPVFPLQHTSSSMSTESYNSISSATGTGTGTAGNGTYILDRPAHPHQNSISIFSPMSRAVEHLRSPGFDPGVLLRPGMPKLINVPRVLQPMESKHFCFLTIGSRGDVQPYIALGLGLKREGHRVTIVTHEEYKAWITGWGLEHRTAGGDPGALMKLSVEHKMFSPAFFKESLGNFRHWLDELLVDSWHQCRDADVLIESPSAMAGVHIAEALNIPYFRAFTMPWSKTSEFPHAFISPPVESPAFNSGTYILFDNVFWVASRGQINRWRKNVLQIPPTDMGHMAQSKIPFLYNFSTAVVPKPLDWRDDTVVTGYWFLDNPELNWTPPADLIQFLAKAREDGKPIVYIGFGSITVPRPAAMTRSIIKAVLKADVRAIVSKGWSARMSKEDDVEIEFPDECYPIDKLPHDWLFPQIDAALHHGGAGTTGASLRAGIPTLIKPWFGDQYFWASRVQKLGAGLRVPSLASSDLADVLRKATTDRVIKEKAAAVGRRIRSEDGVHTAIDAIYTYLPRAAKPRADL</sequence>
<dbReference type="PANTHER" id="PTHR48050">
    <property type="entry name" value="STEROL 3-BETA-GLUCOSYLTRANSFERASE"/>
    <property type="match status" value="1"/>
</dbReference>
<dbReference type="InterPro" id="IPR050426">
    <property type="entry name" value="Glycosyltransferase_28"/>
</dbReference>
<feature type="region of interest" description="Disordered" evidence="8">
    <location>
        <begin position="1"/>
        <end position="39"/>
    </location>
</feature>
<comment type="catalytic activity">
    <reaction evidence="6">
        <text>ergosterol + UDP-alpha-D-glucose = ergosteryl 3-beta-D-glucoside + UDP + H(+)</text>
        <dbReference type="Rhea" id="RHEA:61836"/>
        <dbReference type="ChEBI" id="CHEBI:15378"/>
        <dbReference type="ChEBI" id="CHEBI:16933"/>
        <dbReference type="ChEBI" id="CHEBI:52973"/>
        <dbReference type="ChEBI" id="CHEBI:58223"/>
        <dbReference type="ChEBI" id="CHEBI:58885"/>
    </reaction>
    <physiologicalReaction direction="left-to-right" evidence="6">
        <dbReference type="Rhea" id="RHEA:61837"/>
    </physiologicalReaction>
</comment>
<evidence type="ECO:0000313" key="11">
    <source>
        <dbReference type="EMBL" id="KZT35693.1"/>
    </source>
</evidence>
<keyword evidence="3" id="KW-0328">Glycosyltransferase</keyword>
<comment type="similarity">
    <text evidence="1">Belongs to the glycosyltransferase 28 family.</text>
</comment>
<evidence type="ECO:0000259" key="9">
    <source>
        <dbReference type="Pfam" id="PF03033"/>
    </source>
</evidence>
<evidence type="ECO:0000256" key="5">
    <source>
        <dbReference type="ARBA" id="ARBA00029843"/>
    </source>
</evidence>
<feature type="compositionally biased region" description="Basic residues" evidence="8">
    <location>
        <begin position="18"/>
        <end position="27"/>
    </location>
</feature>
<proteinExistence type="inferred from homology"/>
<dbReference type="AlphaFoldDB" id="A0A166AUM4"/>
<feature type="region of interest" description="Disordered" evidence="8">
    <location>
        <begin position="463"/>
        <end position="509"/>
    </location>
</feature>
<dbReference type="Gene3D" id="3.40.50.2000">
    <property type="entry name" value="Glycogen Phosphorylase B"/>
    <property type="match status" value="2"/>
</dbReference>
<feature type="compositionally biased region" description="Basic and acidic residues" evidence="8">
    <location>
        <begin position="498"/>
        <end position="508"/>
    </location>
</feature>
<dbReference type="STRING" id="1314776.A0A166AUM4"/>
<evidence type="ECO:0000256" key="3">
    <source>
        <dbReference type="ARBA" id="ARBA00022676"/>
    </source>
</evidence>
<evidence type="ECO:0000256" key="7">
    <source>
        <dbReference type="ARBA" id="ARBA00049453"/>
    </source>
</evidence>
<evidence type="ECO:0000256" key="1">
    <source>
        <dbReference type="ARBA" id="ARBA00006962"/>
    </source>
</evidence>
<dbReference type="Pfam" id="PF06722">
    <property type="entry name" value="EryCIII-like_C"/>
    <property type="match status" value="1"/>
</dbReference>
<organism evidence="11 12">
    <name type="scientific">Sistotremastrum suecicum HHB10207 ss-3</name>
    <dbReference type="NCBI Taxonomy" id="1314776"/>
    <lineage>
        <taxon>Eukaryota</taxon>
        <taxon>Fungi</taxon>
        <taxon>Dikarya</taxon>
        <taxon>Basidiomycota</taxon>
        <taxon>Agaricomycotina</taxon>
        <taxon>Agaricomycetes</taxon>
        <taxon>Sistotremastrales</taxon>
        <taxon>Sistotremastraceae</taxon>
        <taxon>Sistotremastrum</taxon>
    </lineage>
</organism>
<evidence type="ECO:0000256" key="2">
    <source>
        <dbReference type="ARBA" id="ARBA00012650"/>
    </source>
</evidence>
<dbReference type="OrthoDB" id="10261837at2759"/>
<dbReference type="InterPro" id="IPR010610">
    <property type="entry name" value="EryCIII-like_C"/>
</dbReference>
<dbReference type="Proteomes" id="UP000076798">
    <property type="component" value="Unassembled WGS sequence"/>
</dbReference>